<organism evidence="1 2">
    <name type="scientific">Diplogelasinospora grovesii</name>
    <dbReference type="NCBI Taxonomy" id="303347"/>
    <lineage>
        <taxon>Eukaryota</taxon>
        <taxon>Fungi</taxon>
        <taxon>Dikarya</taxon>
        <taxon>Ascomycota</taxon>
        <taxon>Pezizomycotina</taxon>
        <taxon>Sordariomycetes</taxon>
        <taxon>Sordariomycetidae</taxon>
        <taxon>Sordariales</taxon>
        <taxon>Diplogelasinosporaceae</taxon>
        <taxon>Diplogelasinospora</taxon>
    </lineage>
</organism>
<gene>
    <name evidence="1" type="ORF">QBC46DRAFT_275334</name>
</gene>
<reference evidence="2" key="1">
    <citation type="journal article" date="2023" name="Mol. Phylogenet. Evol.">
        <title>Genome-scale phylogeny and comparative genomics of the fungal order Sordariales.</title>
        <authorList>
            <person name="Hensen N."/>
            <person name="Bonometti L."/>
            <person name="Westerberg I."/>
            <person name="Brannstrom I.O."/>
            <person name="Guillou S."/>
            <person name="Cros-Aarteil S."/>
            <person name="Calhoun S."/>
            <person name="Haridas S."/>
            <person name="Kuo A."/>
            <person name="Mondo S."/>
            <person name="Pangilinan J."/>
            <person name="Riley R."/>
            <person name="LaButti K."/>
            <person name="Andreopoulos B."/>
            <person name="Lipzen A."/>
            <person name="Chen C."/>
            <person name="Yan M."/>
            <person name="Daum C."/>
            <person name="Ng V."/>
            <person name="Clum A."/>
            <person name="Steindorff A."/>
            <person name="Ohm R.A."/>
            <person name="Martin F."/>
            <person name="Silar P."/>
            <person name="Natvig D.O."/>
            <person name="Lalanne C."/>
            <person name="Gautier V."/>
            <person name="Ament-Velasquez S.L."/>
            <person name="Kruys A."/>
            <person name="Hutchinson M.I."/>
            <person name="Powell A.J."/>
            <person name="Barry K."/>
            <person name="Miller A.N."/>
            <person name="Grigoriev I.V."/>
            <person name="Debuchy R."/>
            <person name="Gladieux P."/>
            <person name="Hiltunen Thoren M."/>
            <person name="Johannesson H."/>
        </authorList>
    </citation>
    <scope>NUCLEOTIDE SEQUENCE [LARGE SCALE GENOMIC DNA]</scope>
    <source>
        <strain evidence="2">CBS 340.73</strain>
    </source>
</reference>
<dbReference type="EMBL" id="MU854097">
    <property type="protein sequence ID" value="KAK3933656.1"/>
    <property type="molecule type" value="Genomic_DNA"/>
</dbReference>
<dbReference type="AlphaFoldDB" id="A0AAN6MVL0"/>
<evidence type="ECO:0000313" key="1">
    <source>
        <dbReference type="EMBL" id="KAK3933656.1"/>
    </source>
</evidence>
<accession>A0AAN6MVL0</accession>
<evidence type="ECO:0000313" key="2">
    <source>
        <dbReference type="Proteomes" id="UP001303473"/>
    </source>
</evidence>
<proteinExistence type="predicted"/>
<dbReference type="Proteomes" id="UP001303473">
    <property type="component" value="Unassembled WGS sequence"/>
</dbReference>
<sequence length="186" mass="20848">MTDRSRLRIIEEKPIGNGLDAFRASFNESRSIPGTADALGQLGREDLQNLSLGLLSALLNLPAVRQLASTAGYGTIRNDLLKLISAVASDNFDFDRIKPLLNAALADDLDDTLIWDEVYKTVTYRRDVDRDRLLKKYFGVAYLDGASHRPGEFGVGENEAWTLVDETRCCPICTQPYDDLQRHLMR</sequence>
<name>A0AAN6MVL0_9PEZI</name>
<keyword evidence="2" id="KW-1185">Reference proteome</keyword>
<protein>
    <submittedName>
        <fullName evidence="1">Uncharacterized protein</fullName>
    </submittedName>
</protein>
<comment type="caution">
    <text evidence="1">The sequence shown here is derived from an EMBL/GenBank/DDBJ whole genome shotgun (WGS) entry which is preliminary data.</text>
</comment>